<dbReference type="AlphaFoldDB" id="A0ABD3MZ97"/>
<reference evidence="2 3" key="1">
    <citation type="submission" date="2024-10" db="EMBL/GenBank/DDBJ databases">
        <title>Updated reference genomes for cyclostephanoid diatoms.</title>
        <authorList>
            <person name="Roberts W.R."/>
            <person name="Alverson A.J."/>
        </authorList>
    </citation>
    <scope>NUCLEOTIDE SEQUENCE [LARGE SCALE GENOMIC DNA]</scope>
    <source>
        <strain evidence="2 3">AJA232-27</strain>
    </source>
</reference>
<feature type="region of interest" description="Disordered" evidence="1">
    <location>
        <begin position="56"/>
        <end position="82"/>
    </location>
</feature>
<comment type="caution">
    <text evidence="2">The sequence shown here is derived from an EMBL/GenBank/DDBJ whole genome shotgun (WGS) entry which is preliminary data.</text>
</comment>
<dbReference type="EMBL" id="JALLBG020000058">
    <property type="protein sequence ID" value="KAL3769047.1"/>
    <property type="molecule type" value="Genomic_DNA"/>
</dbReference>
<evidence type="ECO:0000313" key="2">
    <source>
        <dbReference type="EMBL" id="KAL3769047.1"/>
    </source>
</evidence>
<protein>
    <submittedName>
        <fullName evidence="2">Uncharacterized protein</fullName>
    </submittedName>
</protein>
<keyword evidence="3" id="KW-1185">Reference proteome</keyword>
<accession>A0ABD3MZ97</accession>
<evidence type="ECO:0000313" key="3">
    <source>
        <dbReference type="Proteomes" id="UP001530293"/>
    </source>
</evidence>
<feature type="compositionally biased region" description="Low complexity" evidence="1">
    <location>
        <begin position="56"/>
        <end position="80"/>
    </location>
</feature>
<sequence>MTDTTQEMEPTIESRLAELELKVLGTEHLISTNANGIDGDISSRLDKLMRSAPTPAAVAAAARGKTKTSSTSSSSSTTTSITNSEALLSKQRSALHEDYRVIDRLLSELDISPTAGPTATASVGGGGDSNINTSPLICRRMEILASCETMKRDMDLLAQIRDLTTIGTKADIVSGDGGIGSTTSSASSSRVVNCPIISSERYNLSSNPEAIQQLESICLRVARVIERCAMASQRADGMLDAYGKIMMALSEKMVLAEEQIRSYNDRGEIQ</sequence>
<dbReference type="Proteomes" id="UP001530293">
    <property type="component" value="Unassembled WGS sequence"/>
</dbReference>
<proteinExistence type="predicted"/>
<organism evidence="2 3">
    <name type="scientific">Discostella pseudostelligera</name>
    <dbReference type="NCBI Taxonomy" id="259834"/>
    <lineage>
        <taxon>Eukaryota</taxon>
        <taxon>Sar</taxon>
        <taxon>Stramenopiles</taxon>
        <taxon>Ochrophyta</taxon>
        <taxon>Bacillariophyta</taxon>
        <taxon>Coscinodiscophyceae</taxon>
        <taxon>Thalassiosirophycidae</taxon>
        <taxon>Stephanodiscales</taxon>
        <taxon>Stephanodiscaceae</taxon>
        <taxon>Discostella</taxon>
    </lineage>
</organism>
<evidence type="ECO:0000256" key="1">
    <source>
        <dbReference type="SAM" id="MobiDB-lite"/>
    </source>
</evidence>
<name>A0ABD3MZ97_9STRA</name>
<gene>
    <name evidence="2" type="ORF">ACHAWU_008739</name>
</gene>